<evidence type="ECO:0000256" key="3">
    <source>
        <dbReference type="ARBA" id="ARBA00023082"/>
    </source>
</evidence>
<keyword evidence="10" id="KW-1185">Reference proteome</keyword>
<dbReference type="PANTHER" id="PTHR30603">
    <property type="entry name" value="RNA POLYMERASE SIGMA FACTOR RPO"/>
    <property type="match status" value="1"/>
</dbReference>
<keyword evidence="2" id="KW-0805">Transcription regulation</keyword>
<evidence type="ECO:0000313" key="11">
    <source>
        <dbReference type="RefSeq" id="XP_010909938.2"/>
    </source>
</evidence>
<dbReference type="InterPro" id="IPR007627">
    <property type="entry name" value="RNA_pol_sigma70_r2"/>
</dbReference>
<sequence length="604" mass="69245">MGNRWLSGDLPILSSPPFPSFISNVILPPPPPEGLIFGLRQMGFGFMVASKRWAFPIQSPLATNPCARLLDHHHPPPSFFRVREVSFELGKVSSQRLFTERVELLHRDTLKAYVCSFEAPQSIENMSADACKVNIDKKLLKENRPINMIEEDSSSYNARLKASSSLQYSLLMENLERIEDVFAGTDLVRLQRDILVHIRRLGALKLFHACLSRTLMAPTADNSNSLHSKHSGGCSLEFPLGEQKHNIIVHSGKKKERKLRRRRRALERASEMSALSDSSKKNCKMFSLPTGLGKLNNSSESRKRRVLIARNESEMSRGVKEVANLERTRIKLEEEIGQPASYARWAEAAGIDQKTLYQRLQFGWYCRDKLIKSTRSLVMFVARKYRGMGIAFDDLLQAGNVGVLNGAERFDNKRGYKFSTYVQYWIRKSMLAVIARHSKGIQIPVRMEKVIKRIQEARRDLSNREGRYPRDEETAEFTGLSLDKVRLANKCSRTVGSIEQGIGDGWCTKIMEITPDTSLKAPSEIVMGQHMREDIFEVLKPLHPRERQVLVLRYGLDDGRCKSLEDIGRLFHVTKEWIRKIEKAAFSKIRREEIQRELKHYLYL</sequence>
<dbReference type="Gene3D" id="1.20.120.1810">
    <property type="match status" value="1"/>
</dbReference>
<dbReference type="CDD" id="cd06171">
    <property type="entry name" value="Sigma70_r4"/>
    <property type="match status" value="1"/>
</dbReference>
<dbReference type="GeneID" id="105035924"/>
<evidence type="ECO:0000256" key="2">
    <source>
        <dbReference type="ARBA" id="ARBA00023015"/>
    </source>
</evidence>
<protein>
    <submittedName>
        <fullName evidence="11">RNA polymerase sigma factor sigC</fullName>
    </submittedName>
</protein>
<name>A0A6I9QKQ2_ELAGV</name>
<feature type="region of interest" description="Disordered" evidence="6">
    <location>
        <begin position="250"/>
        <end position="271"/>
    </location>
</feature>
<gene>
    <name evidence="11" type="primary">LOC105035924</name>
</gene>
<evidence type="ECO:0000256" key="5">
    <source>
        <dbReference type="ARBA" id="ARBA00023163"/>
    </source>
</evidence>
<feature type="domain" description="RNA polymerase sigma-70 region 3" evidence="7">
    <location>
        <begin position="451"/>
        <end position="524"/>
    </location>
</feature>
<dbReference type="Proteomes" id="UP000504607">
    <property type="component" value="Unplaced"/>
</dbReference>
<evidence type="ECO:0000256" key="6">
    <source>
        <dbReference type="SAM" id="MobiDB-lite"/>
    </source>
</evidence>
<dbReference type="KEGG" id="egu:105035924"/>
<dbReference type="Pfam" id="PF04542">
    <property type="entry name" value="Sigma70_r2"/>
    <property type="match status" value="1"/>
</dbReference>
<keyword evidence="5" id="KW-0804">Transcription</keyword>
<dbReference type="RefSeq" id="XP_010909938.2">
    <property type="nucleotide sequence ID" value="XM_010911636.3"/>
</dbReference>
<dbReference type="InterPro" id="IPR013325">
    <property type="entry name" value="RNA_pol_sigma_r2"/>
</dbReference>
<dbReference type="GO" id="GO:0003677">
    <property type="term" value="F:DNA binding"/>
    <property type="evidence" value="ECO:0007669"/>
    <property type="project" value="UniProtKB-KW"/>
</dbReference>
<proteinExistence type="inferred from homology"/>
<evidence type="ECO:0000313" key="10">
    <source>
        <dbReference type="Proteomes" id="UP000504607"/>
    </source>
</evidence>
<dbReference type="OrthoDB" id="206108at2759"/>
<keyword evidence="4" id="KW-0238">DNA-binding</keyword>
<dbReference type="SUPFAM" id="SSF88659">
    <property type="entry name" value="Sigma3 and sigma4 domains of RNA polymerase sigma factors"/>
    <property type="match status" value="2"/>
</dbReference>
<evidence type="ECO:0000259" key="8">
    <source>
        <dbReference type="Pfam" id="PF04542"/>
    </source>
</evidence>
<evidence type="ECO:0000259" key="7">
    <source>
        <dbReference type="Pfam" id="PF04539"/>
    </source>
</evidence>
<dbReference type="Pfam" id="PF04539">
    <property type="entry name" value="Sigma70_r3"/>
    <property type="match status" value="1"/>
</dbReference>
<feature type="domain" description="RNA polymerase sigma-70 region 2" evidence="8">
    <location>
        <begin position="370"/>
        <end position="438"/>
    </location>
</feature>
<dbReference type="InterPro" id="IPR036388">
    <property type="entry name" value="WH-like_DNA-bd_sf"/>
</dbReference>
<dbReference type="GO" id="GO:0006352">
    <property type="term" value="P:DNA-templated transcription initiation"/>
    <property type="evidence" value="ECO:0007669"/>
    <property type="project" value="InterPro"/>
</dbReference>
<dbReference type="PANTHER" id="PTHR30603:SF13">
    <property type="entry name" value="RNA POLYMERASE SIGMA FACTOR SIGC"/>
    <property type="match status" value="1"/>
</dbReference>
<dbReference type="Pfam" id="PF04545">
    <property type="entry name" value="Sigma70_r4"/>
    <property type="match status" value="1"/>
</dbReference>
<dbReference type="InterPro" id="IPR007630">
    <property type="entry name" value="RNA_pol_sigma70_r4"/>
</dbReference>
<feature type="domain" description="RNA polymerase sigma-70 region 4" evidence="9">
    <location>
        <begin position="539"/>
        <end position="590"/>
    </location>
</feature>
<dbReference type="InParanoid" id="A0A6I9QKQ2"/>
<dbReference type="GO" id="GO:0016987">
    <property type="term" value="F:sigma factor activity"/>
    <property type="evidence" value="ECO:0007669"/>
    <property type="project" value="UniProtKB-KW"/>
</dbReference>
<evidence type="ECO:0000256" key="1">
    <source>
        <dbReference type="ARBA" id="ARBA00007788"/>
    </source>
</evidence>
<reference evidence="11" key="1">
    <citation type="submission" date="2025-08" db="UniProtKB">
        <authorList>
            <consortium name="RefSeq"/>
        </authorList>
    </citation>
    <scope>IDENTIFICATION</scope>
</reference>
<dbReference type="NCBIfam" id="TIGR02937">
    <property type="entry name" value="sigma70-ECF"/>
    <property type="match status" value="1"/>
</dbReference>
<dbReference type="InterPro" id="IPR013324">
    <property type="entry name" value="RNA_pol_sigma_r3/r4-like"/>
</dbReference>
<evidence type="ECO:0000256" key="4">
    <source>
        <dbReference type="ARBA" id="ARBA00023125"/>
    </source>
</evidence>
<accession>A0A6I9QKQ2</accession>
<comment type="similarity">
    <text evidence="1">Belongs to the sigma-70 factor family.</text>
</comment>
<dbReference type="InterPro" id="IPR050239">
    <property type="entry name" value="Sigma-70_RNA_pol_init_factors"/>
</dbReference>
<dbReference type="InterPro" id="IPR000943">
    <property type="entry name" value="RNA_pol_sigma70"/>
</dbReference>
<dbReference type="Gene3D" id="1.10.10.10">
    <property type="entry name" value="Winged helix-like DNA-binding domain superfamily/Winged helix DNA-binding domain"/>
    <property type="match status" value="2"/>
</dbReference>
<evidence type="ECO:0000259" key="9">
    <source>
        <dbReference type="Pfam" id="PF04545"/>
    </source>
</evidence>
<dbReference type="PRINTS" id="PR00046">
    <property type="entry name" value="SIGMA70FCT"/>
</dbReference>
<dbReference type="SUPFAM" id="SSF88946">
    <property type="entry name" value="Sigma2 domain of RNA polymerase sigma factors"/>
    <property type="match status" value="1"/>
</dbReference>
<keyword evidence="3" id="KW-0731">Sigma factor</keyword>
<dbReference type="InterPro" id="IPR014284">
    <property type="entry name" value="RNA_pol_sigma-70_dom"/>
</dbReference>
<feature type="compositionally biased region" description="Basic residues" evidence="6">
    <location>
        <begin position="251"/>
        <end position="265"/>
    </location>
</feature>
<organism evidence="10 11">
    <name type="scientific">Elaeis guineensis var. tenera</name>
    <name type="common">Oil palm</name>
    <dbReference type="NCBI Taxonomy" id="51953"/>
    <lineage>
        <taxon>Eukaryota</taxon>
        <taxon>Viridiplantae</taxon>
        <taxon>Streptophyta</taxon>
        <taxon>Embryophyta</taxon>
        <taxon>Tracheophyta</taxon>
        <taxon>Spermatophyta</taxon>
        <taxon>Magnoliopsida</taxon>
        <taxon>Liliopsida</taxon>
        <taxon>Arecaceae</taxon>
        <taxon>Arecoideae</taxon>
        <taxon>Cocoseae</taxon>
        <taxon>Elaeidinae</taxon>
        <taxon>Elaeis</taxon>
    </lineage>
</organism>
<dbReference type="AlphaFoldDB" id="A0A6I9QKQ2"/>
<dbReference type="InterPro" id="IPR007624">
    <property type="entry name" value="RNA_pol_sigma70_r3"/>
</dbReference>